<dbReference type="GO" id="GO:0005634">
    <property type="term" value="C:nucleus"/>
    <property type="evidence" value="ECO:0000318"/>
    <property type="project" value="GO_Central"/>
</dbReference>
<keyword evidence="8 9" id="KW-0539">Nucleus</keyword>
<evidence type="ECO:0000259" key="11">
    <source>
        <dbReference type="SMART" id="SM00389"/>
    </source>
</evidence>
<dbReference type="GeneID" id="181523"/>
<comment type="subcellular location">
    <subcellularLocation>
        <location evidence="1 9">Nucleus</location>
    </subcellularLocation>
</comment>
<feature type="domain" description="Homeobox" evidence="11">
    <location>
        <begin position="84"/>
        <end position="148"/>
    </location>
</feature>
<dbReference type="AlphaFoldDB" id="Q9XX95"/>
<evidence type="ECO:0000313" key="13">
    <source>
        <dbReference type="Proteomes" id="UP000001940"/>
    </source>
</evidence>
<dbReference type="KEGG" id="cel:CELE_F28H6.2"/>
<evidence type="ECO:0000256" key="10">
    <source>
        <dbReference type="SAM" id="MobiDB-lite"/>
    </source>
</evidence>
<feature type="region of interest" description="Disordered" evidence="10">
    <location>
        <begin position="149"/>
        <end position="175"/>
    </location>
</feature>
<keyword evidence="4" id="KW-0678">Repressor</keyword>
<feature type="compositionally biased region" description="Basic residues" evidence="10">
    <location>
        <begin position="1"/>
        <end position="15"/>
    </location>
</feature>
<evidence type="ECO:0000256" key="1">
    <source>
        <dbReference type="ARBA" id="ARBA00004123"/>
    </source>
</evidence>
<dbReference type="IntAct" id="Q9XX95">
    <property type="interactions" value="5"/>
</dbReference>
<keyword evidence="5" id="KW-0805">Transcription regulation</keyword>
<dbReference type="Gene3D" id="1.10.10.60">
    <property type="entry name" value="Homeodomain-like"/>
    <property type="match status" value="1"/>
</dbReference>
<dbReference type="STRING" id="6239.F28H6.2a.1"/>
<dbReference type="AGR" id="WB:WBGene00009231"/>
<evidence type="ECO:0000313" key="14">
    <source>
        <dbReference type="WormBase" id="F28H6.2a"/>
    </source>
</evidence>
<gene>
    <name evidence="12 14" type="primary">ceh-89</name>
    <name evidence="12" type="ORF">CELE_F28H6.2</name>
    <name evidence="14" type="ORF">F28H6.2</name>
</gene>
<keyword evidence="13" id="KW-1185">Reference proteome</keyword>
<dbReference type="Proteomes" id="UP000001940">
    <property type="component" value="Chromosome X"/>
</dbReference>
<name>Q9XX95_CAEEL</name>
<accession>Q9XX95</accession>
<dbReference type="Pfam" id="PF00046">
    <property type="entry name" value="Homeodomain"/>
    <property type="match status" value="1"/>
</dbReference>
<feature type="region of interest" description="Disordered" evidence="10">
    <location>
        <begin position="1"/>
        <end position="72"/>
    </location>
</feature>
<organism evidence="12 13">
    <name type="scientific">Caenorhabditis elegans</name>
    <dbReference type="NCBI Taxonomy" id="6239"/>
    <lineage>
        <taxon>Eukaryota</taxon>
        <taxon>Metazoa</taxon>
        <taxon>Ecdysozoa</taxon>
        <taxon>Nematoda</taxon>
        <taxon>Chromadorea</taxon>
        <taxon>Rhabditida</taxon>
        <taxon>Rhabditina</taxon>
        <taxon>Rhabditomorpha</taxon>
        <taxon>Rhabditoidea</taxon>
        <taxon>Rhabditidae</taxon>
        <taxon>Peloderinae</taxon>
        <taxon>Caenorhabditis</taxon>
    </lineage>
</organism>
<dbReference type="GO" id="GO:0030154">
    <property type="term" value="P:cell differentiation"/>
    <property type="evidence" value="ECO:0007669"/>
    <property type="project" value="InterPro"/>
</dbReference>
<dbReference type="WormBase" id="F28H6.2a">
    <property type="protein sequence ID" value="CE42597"/>
    <property type="gene ID" value="WBGene00009231"/>
    <property type="gene designation" value="ceh-89"/>
</dbReference>
<evidence type="ECO:0000256" key="8">
    <source>
        <dbReference type="ARBA" id="ARBA00023242"/>
    </source>
</evidence>
<protein>
    <recommendedName>
        <fullName evidence="2">Homeodomain-only protein</fullName>
    </recommendedName>
</protein>
<evidence type="ECO:0000313" key="12">
    <source>
        <dbReference type="EMBL" id="CAA20933.2"/>
    </source>
</evidence>
<dbReference type="HOGENOM" id="CLU_1533959_0_0_1"/>
<dbReference type="PaxDb" id="6239-F28H6.2"/>
<dbReference type="UCSC" id="F28H6.2">
    <property type="organism name" value="c. elegans"/>
</dbReference>
<evidence type="ECO:0000256" key="7">
    <source>
        <dbReference type="ARBA" id="ARBA00023163"/>
    </source>
</evidence>
<dbReference type="SMR" id="Q9XX95"/>
<dbReference type="GO" id="GO:0003677">
    <property type="term" value="F:DNA binding"/>
    <property type="evidence" value="ECO:0007669"/>
    <property type="project" value="UniProtKB-KW"/>
</dbReference>
<dbReference type="CDD" id="cd00086">
    <property type="entry name" value="homeodomain"/>
    <property type="match status" value="1"/>
</dbReference>
<dbReference type="InterPro" id="IPR009057">
    <property type="entry name" value="Homeodomain-like_sf"/>
</dbReference>
<sequence>MAPSKRSSKKSRTKNVRRETENSKTQKQSTRNLPNRACKLKSLPATTKSHSDSADQTLGIERSRREDSSSSELSECYSAQNYLIQNAYYSEKYAPAIIHKLLPAFEANKNPNNDEILEIMADTGLSRKEVRRWFQWRNGTNFRIVRPVTEEQKKRAAERERSRAHLKVDLEQDPI</sequence>
<evidence type="ECO:0000256" key="4">
    <source>
        <dbReference type="ARBA" id="ARBA00022491"/>
    </source>
</evidence>
<dbReference type="InterPro" id="IPR001356">
    <property type="entry name" value="HD"/>
</dbReference>
<dbReference type="FunCoup" id="Q9XX95">
    <property type="interactions" value="459"/>
</dbReference>
<dbReference type="OrthoDB" id="9934076at2759"/>
<keyword evidence="9 12" id="KW-0238">DNA-binding</keyword>
<dbReference type="Bgee" id="WBGene00009231">
    <property type="expression patterns" value="Expressed in pharyngeal muscle cell (C elegans) and 3 other cell types or tissues"/>
</dbReference>
<dbReference type="GO" id="GO:0006357">
    <property type="term" value="P:regulation of transcription by RNA polymerase II"/>
    <property type="evidence" value="ECO:0000318"/>
    <property type="project" value="GO_Central"/>
</dbReference>
<dbReference type="CTD" id="181523"/>
<dbReference type="SMART" id="SM00389">
    <property type="entry name" value="HOX"/>
    <property type="match status" value="1"/>
</dbReference>
<dbReference type="PANTHER" id="PTHR21408:SF1">
    <property type="entry name" value="HOMEODOMAIN-ONLY PROTEIN"/>
    <property type="match status" value="1"/>
</dbReference>
<dbReference type="RefSeq" id="NP_510356.2">
    <property type="nucleotide sequence ID" value="NM_077955.6"/>
</dbReference>
<proteinExistence type="predicted"/>
<evidence type="ECO:0000256" key="6">
    <source>
        <dbReference type="ARBA" id="ARBA00023155"/>
    </source>
</evidence>
<evidence type="ECO:0000256" key="3">
    <source>
        <dbReference type="ARBA" id="ARBA00022473"/>
    </source>
</evidence>
<keyword evidence="3" id="KW-0217">Developmental protein</keyword>
<dbReference type="PANTHER" id="PTHR21408">
    <property type="entry name" value="HOMEODOMAIN-ONLY PROTEIN"/>
    <property type="match status" value="1"/>
</dbReference>
<dbReference type="InParanoid" id="Q9XX95"/>
<evidence type="ECO:0000256" key="9">
    <source>
        <dbReference type="RuleBase" id="RU000682"/>
    </source>
</evidence>
<dbReference type="EMBL" id="BX284606">
    <property type="protein sequence ID" value="CAA20933.2"/>
    <property type="molecule type" value="Genomic_DNA"/>
</dbReference>
<reference evidence="12 13" key="1">
    <citation type="journal article" date="1998" name="Science">
        <title>Genome sequence of the nematode C. elegans: a platform for investigating biology.</title>
        <authorList>
            <consortium name="The C. elegans sequencing consortium"/>
            <person name="Sulson J.E."/>
            <person name="Waterston R."/>
        </authorList>
    </citation>
    <scope>NUCLEOTIDE SEQUENCE [LARGE SCALE GENOMIC DNA]</scope>
    <source>
        <strain evidence="12 13">Bristol N2</strain>
    </source>
</reference>
<dbReference type="InterPro" id="IPR039162">
    <property type="entry name" value="HOPX"/>
</dbReference>
<keyword evidence="7" id="KW-0804">Transcription</keyword>
<dbReference type="SUPFAM" id="SSF46689">
    <property type="entry name" value="Homeodomain-like"/>
    <property type="match status" value="1"/>
</dbReference>
<keyword evidence="6 9" id="KW-0371">Homeobox</keyword>
<evidence type="ECO:0000256" key="5">
    <source>
        <dbReference type="ARBA" id="ARBA00023015"/>
    </source>
</evidence>
<evidence type="ECO:0000256" key="2">
    <source>
        <dbReference type="ARBA" id="ARBA00021327"/>
    </source>
</evidence>